<gene>
    <name evidence="2" type="ORF">Tco_1006034</name>
</gene>
<sequence length="449" mass="50574">MGIPNENQLKFNSIKDEKSLLQALEKRFGGNVATKKTQMNLLKQHTINTNGAVNTAHGATTASTQATAVNSTTIDNLSDAVADDYANNEGKEILEEHWKECRAPRNQENKNKEKHKRVVPLETTTSNALVSCDCSGYDWSDQAKEGNFMPSKPDQSFSDLEEFTSEPIVIKHVVENNEAKASERKLNEEEDVPRAKIEKKTVKPSFAMTEFVKPKGKTARKTVKQANPQIDLQDKRVIDSGCSRHITRNMSYLTDFEEIDGGYVSFRGNLKGGKITGRGSKLAMMQFSRMRVQTLSDDEKKVDEDPRKDCESIDQVKDDSVNNTNNVNAASTNEVNVVGRKASIELPDEPNMPALEDIVYSDDDEDVGAEVDMNNLDTTIQMDVKRWFSLCSTKKSLCIEFEKMMHKKFQMSSMGELTFFLGLQVKQKEDGIFISQDKYVTKILKNLFY</sequence>
<reference evidence="2" key="2">
    <citation type="submission" date="2022-01" db="EMBL/GenBank/DDBJ databases">
        <authorList>
            <person name="Yamashiro T."/>
            <person name="Shiraishi A."/>
            <person name="Satake H."/>
            <person name="Nakayama K."/>
        </authorList>
    </citation>
    <scope>NUCLEOTIDE SEQUENCE</scope>
</reference>
<dbReference type="Pfam" id="PF07727">
    <property type="entry name" value="RVT_2"/>
    <property type="match status" value="1"/>
</dbReference>
<dbReference type="InterPro" id="IPR013103">
    <property type="entry name" value="RVT_2"/>
</dbReference>
<dbReference type="Proteomes" id="UP001151760">
    <property type="component" value="Unassembled WGS sequence"/>
</dbReference>
<evidence type="ECO:0000313" key="2">
    <source>
        <dbReference type="EMBL" id="GJT62501.1"/>
    </source>
</evidence>
<name>A0ABQ5FGS5_9ASTR</name>
<feature type="domain" description="Reverse transcriptase Ty1/copia-type" evidence="1">
    <location>
        <begin position="394"/>
        <end position="446"/>
    </location>
</feature>
<reference evidence="2" key="1">
    <citation type="journal article" date="2022" name="Int. J. Mol. Sci.">
        <title>Draft Genome of Tanacetum Coccineum: Genomic Comparison of Closely Related Tanacetum-Family Plants.</title>
        <authorList>
            <person name="Yamashiro T."/>
            <person name="Shiraishi A."/>
            <person name="Nakayama K."/>
            <person name="Satake H."/>
        </authorList>
    </citation>
    <scope>NUCLEOTIDE SEQUENCE</scope>
</reference>
<proteinExistence type="predicted"/>
<evidence type="ECO:0000259" key="1">
    <source>
        <dbReference type="Pfam" id="PF07727"/>
    </source>
</evidence>
<evidence type="ECO:0000313" key="3">
    <source>
        <dbReference type="Proteomes" id="UP001151760"/>
    </source>
</evidence>
<dbReference type="EMBL" id="BQNB010017382">
    <property type="protein sequence ID" value="GJT62501.1"/>
    <property type="molecule type" value="Genomic_DNA"/>
</dbReference>
<protein>
    <submittedName>
        <fullName evidence="2">Copia protein</fullName>
    </submittedName>
</protein>
<comment type="caution">
    <text evidence="2">The sequence shown here is derived from an EMBL/GenBank/DDBJ whole genome shotgun (WGS) entry which is preliminary data.</text>
</comment>
<keyword evidence="3" id="KW-1185">Reference proteome</keyword>
<accession>A0ABQ5FGS5</accession>
<organism evidence="2 3">
    <name type="scientific">Tanacetum coccineum</name>
    <dbReference type="NCBI Taxonomy" id="301880"/>
    <lineage>
        <taxon>Eukaryota</taxon>
        <taxon>Viridiplantae</taxon>
        <taxon>Streptophyta</taxon>
        <taxon>Embryophyta</taxon>
        <taxon>Tracheophyta</taxon>
        <taxon>Spermatophyta</taxon>
        <taxon>Magnoliopsida</taxon>
        <taxon>eudicotyledons</taxon>
        <taxon>Gunneridae</taxon>
        <taxon>Pentapetalae</taxon>
        <taxon>asterids</taxon>
        <taxon>campanulids</taxon>
        <taxon>Asterales</taxon>
        <taxon>Asteraceae</taxon>
        <taxon>Asteroideae</taxon>
        <taxon>Anthemideae</taxon>
        <taxon>Anthemidinae</taxon>
        <taxon>Tanacetum</taxon>
    </lineage>
</organism>